<organism evidence="2 3">
    <name type="scientific">Lymnaea stagnalis</name>
    <name type="common">Great pond snail</name>
    <name type="synonym">Helix stagnalis</name>
    <dbReference type="NCBI Taxonomy" id="6523"/>
    <lineage>
        <taxon>Eukaryota</taxon>
        <taxon>Metazoa</taxon>
        <taxon>Spiralia</taxon>
        <taxon>Lophotrochozoa</taxon>
        <taxon>Mollusca</taxon>
        <taxon>Gastropoda</taxon>
        <taxon>Heterobranchia</taxon>
        <taxon>Euthyneura</taxon>
        <taxon>Panpulmonata</taxon>
        <taxon>Hygrophila</taxon>
        <taxon>Lymnaeoidea</taxon>
        <taxon>Lymnaeidae</taxon>
        <taxon>Lymnaea</taxon>
    </lineage>
</organism>
<proteinExistence type="predicted"/>
<feature type="transmembrane region" description="Helical" evidence="1">
    <location>
        <begin position="118"/>
        <end position="140"/>
    </location>
</feature>
<name>A0AAV2INN3_LYMST</name>
<keyword evidence="1" id="KW-0472">Membrane</keyword>
<comment type="caution">
    <text evidence="2">The sequence shown here is derived from an EMBL/GenBank/DDBJ whole genome shotgun (WGS) entry which is preliminary data.</text>
</comment>
<feature type="transmembrane region" description="Helical" evidence="1">
    <location>
        <begin position="59"/>
        <end position="84"/>
    </location>
</feature>
<gene>
    <name evidence="2" type="ORF">GSLYS_00022075001</name>
</gene>
<dbReference type="Proteomes" id="UP001497497">
    <property type="component" value="Unassembled WGS sequence"/>
</dbReference>
<evidence type="ECO:0000313" key="3">
    <source>
        <dbReference type="Proteomes" id="UP001497497"/>
    </source>
</evidence>
<keyword evidence="3" id="KW-1185">Reference proteome</keyword>
<sequence length="142" mass="15337">MTFTVSINITMRGQFYPSSFILETKVAEQFSLAPRYNKKTKAWGERGCRVLRDSITTSYNVGLAALGIGIMMNIGGLASAGWRFDGGYTMGLWMLCINDNCASIPDSDKKGSVKVGEASSILGIIFNGFAFVLAATFLVLSP</sequence>
<keyword evidence="1" id="KW-1133">Transmembrane helix</keyword>
<dbReference type="EMBL" id="CAXITT010001659">
    <property type="protein sequence ID" value="CAL1548758.1"/>
    <property type="molecule type" value="Genomic_DNA"/>
</dbReference>
<keyword evidence="1" id="KW-0812">Transmembrane</keyword>
<evidence type="ECO:0000256" key="1">
    <source>
        <dbReference type="SAM" id="Phobius"/>
    </source>
</evidence>
<reference evidence="2 3" key="1">
    <citation type="submission" date="2024-04" db="EMBL/GenBank/DDBJ databases">
        <authorList>
            <consortium name="Genoscope - CEA"/>
            <person name="William W."/>
        </authorList>
    </citation>
    <scope>NUCLEOTIDE SEQUENCE [LARGE SCALE GENOMIC DNA]</scope>
</reference>
<dbReference type="AlphaFoldDB" id="A0AAV2INN3"/>
<accession>A0AAV2INN3</accession>
<protein>
    <submittedName>
        <fullName evidence="2">Uncharacterized protein</fullName>
    </submittedName>
</protein>
<evidence type="ECO:0000313" key="2">
    <source>
        <dbReference type="EMBL" id="CAL1548758.1"/>
    </source>
</evidence>